<evidence type="ECO:0000256" key="13">
    <source>
        <dbReference type="ARBA" id="ARBA00023139"/>
    </source>
</evidence>
<keyword evidence="3 18" id="KW-1003">Cell membrane</keyword>
<dbReference type="GO" id="GO:0048731">
    <property type="term" value="P:system development"/>
    <property type="evidence" value="ECO:0007669"/>
    <property type="project" value="UniProtKB-ARBA"/>
</dbReference>
<dbReference type="GO" id="GO:0005615">
    <property type="term" value="C:extracellular space"/>
    <property type="evidence" value="ECO:0007669"/>
    <property type="project" value="TreeGrafter"/>
</dbReference>
<reference evidence="21 22" key="1">
    <citation type="journal article" date="2022" name="Nat. Ecol. Evol.">
        <title>A masculinizing supergene underlies an exaggerated male reproductive morph in a spider.</title>
        <authorList>
            <person name="Hendrickx F."/>
            <person name="De Corte Z."/>
            <person name="Sonet G."/>
            <person name="Van Belleghem S.M."/>
            <person name="Kostlbacher S."/>
            <person name="Vangestel C."/>
        </authorList>
    </citation>
    <scope>NUCLEOTIDE SEQUENCE [LARGE SCALE GENOMIC DNA]</scope>
    <source>
        <strain evidence="21">W744_W776</strain>
    </source>
</reference>
<comment type="function">
    <text evidence="16">The C-terminal part of the hedgehog protein precursor displays an autoproteolysis activity that results in the cleavage of the full-length protein into two parts (N-product and C-product). In addition, the C-terminal part displays a cholesterol transferase activity that results by the covalent attachment of a cholesterol moiety to the C-terminal of the newly generated N-product. Once cleaved, the C-product has no signaling activity and diffuses from the cell.</text>
</comment>
<dbReference type="SUPFAM" id="SSF51294">
    <property type="entry name" value="Hedgehog/intein (Hint) domain"/>
    <property type="match status" value="1"/>
</dbReference>
<evidence type="ECO:0000256" key="17">
    <source>
        <dbReference type="ARBA" id="ARBA00048589"/>
    </source>
</evidence>
<dbReference type="SUPFAM" id="SSF55166">
    <property type="entry name" value="Hedgehog/DD-peptidase"/>
    <property type="match status" value="1"/>
</dbReference>
<name>A0AAV6UBR5_9ARAC</name>
<keyword evidence="13" id="KW-0564">Palmitate</keyword>
<dbReference type="GO" id="GO:0007267">
    <property type="term" value="P:cell-cell signaling"/>
    <property type="evidence" value="ECO:0007669"/>
    <property type="project" value="InterPro"/>
</dbReference>
<dbReference type="CDD" id="cd00081">
    <property type="entry name" value="Hint"/>
    <property type="match status" value="1"/>
</dbReference>
<evidence type="ECO:0000256" key="2">
    <source>
        <dbReference type="ARBA" id="ARBA00022473"/>
    </source>
</evidence>
<dbReference type="GO" id="GO:0007367">
    <property type="term" value="P:segment polarity determination"/>
    <property type="evidence" value="ECO:0007669"/>
    <property type="project" value="UniProtKB-KW"/>
</dbReference>
<comment type="catalytic activity">
    <reaction evidence="17">
        <text>glycyl-L-cysteinyl-[protein] + cholesterol + H(+) = [protein]-C-terminal glycyl cholesterol ester + N-terminal L-cysteinyl-[protein]</text>
        <dbReference type="Rhea" id="RHEA:59504"/>
        <dbReference type="Rhea" id="RHEA-COMP:12707"/>
        <dbReference type="Rhea" id="RHEA-COMP:15369"/>
        <dbReference type="Rhea" id="RHEA-COMP:15374"/>
        <dbReference type="ChEBI" id="CHEBI:15378"/>
        <dbReference type="ChEBI" id="CHEBI:16113"/>
        <dbReference type="ChEBI" id="CHEBI:65250"/>
        <dbReference type="ChEBI" id="CHEBI:143135"/>
        <dbReference type="ChEBI" id="CHEBI:143140"/>
    </reaction>
    <physiologicalReaction direction="left-to-right" evidence="17">
        <dbReference type="Rhea" id="RHEA:59505"/>
    </physiologicalReaction>
</comment>
<dbReference type="GO" id="GO:0005113">
    <property type="term" value="F:patched binding"/>
    <property type="evidence" value="ECO:0007669"/>
    <property type="project" value="TreeGrafter"/>
</dbReference>
<dbReference type="EMBL" id="JAFNEN010000502">
    <property type="protein sequence ID" value="KAG8181667.1"/>
    <property type="molecule type" value="Genomic_DNA"/>
</dbReference>
<keyword evidence="6" id="KW-0709">Segmentation polarity protein</keyword>
<keyword evidence="22" id="KW-1185">Reference proteome</keyword>
<evidence type="ECO:0000313" key="21">
    <source>
        <dbReference type="EMBL" id="KAG8181667.1"/>
    </source>
</evidence>
<dbReference type="PANTHER" id="PTHR11889:SF31">
    <property type="entry name" value="PROTEIN HEDGEHOG"/>
    <property type="match status" value="1"/>
</dbReference>
<keyword evidence="18" id="KW-0256">Endoplasmic reticulum</keyword>
<dbReference type="SMART" id="SM00305">
    <property type="entry name" value="HintC"/>
    <property type="match status" value="1"/>
</dbReference>
<dbReference type="InterPro" id="IPR001767">
    <property type="entry name" value="Hedgehog_Hint"/>
</dbReference>
<evidence type="ECO:0000256" key="4">
    <source>
        <dbReference type="ARBA" id="ARBA00022670"/>
    </source>
</evidence>
<dbReference type="GO" id="GO:0000139">
    <property type="term" value="C:Golgi membrane"/>
    <property type="evidence" value="ECO:0007669"/>
    <property type="project" value="UniProtKB-SubCell"/>
</dbReference>
<dbReference type="GO" id="GO:0016015">
    <property type="term" value="F:morphogen activity"/>
    <property type="evidence" value="ECO:0007669"/>
    <property type="project" value="UniProtKB-KW"/>
</dbReference>
<evidence type="ECO:0000256" key="12">
    <source>
        <dbReference type="ARBA" id="ARBA00023136"/>
    </source>
</evidence>
<comment type="caution">
    <text evidence="21">The sequence shown here is derived from an EMBL/GenBank/DDBJ whole genome shotgun (WGS) entry which is preliminary data.</text>
</comment>
<dbReference type="InterPro" id="IPR036844">
    <property type="entry name" value="Hint_dom_sf"/>
</dbReference>
<dbReference type="Pfam" id="PF01085">
    <property type="entry name" value="HH_signal"/>
    <property type="match status" value="1"/>
</dbReference>
<dbReference type="InterPro" id="IPR009045">
    <property type="entry name" value="Zn_M74/Hedgehog-like"/>
</dbReference>
<sequence>MILELKACGPGSLYGNRRRFRRKLTPFVLKESFPDTSEFSVHASGPFLGALTVGQGKFLKLAPSYNKDIVFQDSEGNGEDHMMSLRCRDRLDILAVSVMNQFPGTRLRVLEAFDTEHIHKEKSLHYEGRAVDLSTSDRDRTKLGMLARLAVEAGFDYVYYKSKTHIHASVKVDIEDITRNGGCFPANASVDTPSGKKLMADLKIGEFVLSSTPDGTLVYSQVLLFLHREQNMNRVYNIITTEKNSKIVLTSSHLIFVTIDKSLTNISNSYVTFAKNVEVGHYLFVKNNSSGIELQKVVNITTVIENEHYAPLTEEGSIVVNDVLASCYAMIESHKIAHAVFTPIRLLLNSKKAAMHFLQLFTSEEDMSNKVEKPLGVHWYAALLYKMSYYLLSDNYMYH</sequence>
<comment type="similarity">
    <text evidence="1 18">Belongs to the hedgehog family.</text>
</comment>
<evidence type="ECO:0000256" key="3">
    <source>
        <dbReference type="ARBA" id="ARBA00022475"/>
    </source>
</evidence>
<dbReference type="GO" id="GO:0016539">
    <property type="term" value="P:intein-mediated protein splicing"/>
    <property type="evidence" value="ECO:0007669"/>
    <property type="project" value="InterPro"/>
</dbReference>
<dbReference type="GO" id="GO:0005789">
    <property type="term" value="C:endoplasmic reticulum membrane"/>
    <property type="evidence" value="ECO:0007669"/>
    <property type="project" value="UniProtKB-SubCell"/>
</dbReference>
<evidence type="ECO:0000256" key="9">
    <source>
        <dbReference type="ARBA" id="ARBA00022801"/>
    </source>
</evidence>
<dbReference type="GO" id="GO:0001708">
    <property type="term" value="P:cell fate specification"/>
    <property type="evidence" value="ECO:0007669"/>
    <property type="project" value="TreeGrafter"/>
</dbReference>
<evidence type="ECO:0000256" key="14">
    <source>
        <dbReference type="ARBA" id="ARBA00023288"/>
    </source>
</evidence>
<evidence type="ECO:0000256" key="11">
    <source>
        <dbReference type="ARBA" id="ARBA00022837"/>
    </source>
</evidence>
<dbReference type="InterPro" id="IPR003587">
    <property type="entry name" value="Hint_dom_N"/>
</dbReference>
<comment type="function">
    <molecule>Protein hedgehog</molecule>
    <text evidence="18">The C-terminal part of the hedgehog protein precursor displays an autoproteolysis activity that results in the cleavage of the full-length protein into two parts (N-product and C-product). In addition, the C-terminal part displays a cholesterol transferase activity that results by the covalent attachment of a cholesterol moiety to the C-terminal of the newly generated N-product.</text>
</comment>
<evidence type="ECO:0000256" key="7">
    <source>
        <dbReference type="ARBA" id="ARBA00022723"/>
    </source>
</evidence>
<keyword evidence="15" id="KW-0504">Morphogen</keyword>
<dbReference type="GO" id="GO:0009653">
    <property type="term" value="P:anatomical structure morphogenesis"/>
    <property type="evidence" value="ECO:0007669"/>
    <property type="project" value="UniProtKB-KW"/>
</dbReference>
<dbReference type="Pfam" id="PF01079">
    <property type="entry name" value="Hint"/>
    <property type="match status" value="1"/>
</dbReference>
<dbReference type="InterPro" id="IPR001657">
    <property type="entry name" value="Hedgehog"/>
</dbReference>
<evidence type="ECO:0000256" key="8">
    <source>
        <dbReference type="ARBA" id="ARBA00022729"/>
    </source>
</evidence>
<dbReference type="GO" id="GO:0010468">
    <property type="term" value="P:regulation of gene expression"/>
    <property type="evidence" value="ECO:0007669"/>
    <property type="project" value="TreeGrafter"/>
</dbReference>
<dbReference type="PRINTS" id="PR00632">
    <property type="entry name" value="SONICHHOG"/>
</dbReference>
<gene>
    <name evidence="21" type="ORF">JTE90_009827</name>
</gene>
<keyword evidence="5" id="KW-0808">Transferase</keyword>
<evidence type="ECO:0000256" key="5">
    <source>
        <dbReference type="ARBA" id="ARBA00022679"/>
    </source>
</evidence>
<keyword evidence="9 18" id="KW-0378">Hydrolase</keyword>
<proteinExistence type="inferred from homology"/>
<dbReference type="InterPro" id="IPR003586">
    <property type="entry name" value="Hint_dom_C"/>
</dbReference>
<evidence type="ECO:0000313" key="22">
    <source>
        <dbReference type="Proteomes" id="UP000827092"/>
    </source>
</evidence>
<keyword evidence="18" id="KW-0333">Golgi apparatus</keyword>
<keyword evidence="11" id="KW-0106">Calcium</keyword>
<dbReference type="FunFam" id="2.170.16.10:FF:000001">
    <property type="entry name" value="Indian hedgehog"/>
    <property type="match status" value="1"/>
</dbReference>
<dbReference type="SMART" id="SM00306">
    <property type="entry name" value="HintN"/>
    <property type="match status" value="1"/>
</dbReference>
<evidence type="ECO:0000256" key="18">
    <source>
        <dbReference type="RuleBase" id="RU280812"/>
    </source>
</evidence>
<dbReference type="Gene3D" id="2.170.16.10">
    <property type="entry name" value="Hedgehog/Intein (Hint) domain"/>
    <property type="match status" value="1"/>
</dbReference>
<comment type="subcellular location">
    <molecule>Protein hedgehog N-product</molecule>
    <subcellularLocation>
        <location evidence="18">Cell membrane</location>
        <topology evidence="18">Lipid-anchor</topology>
    </subcellularLocation>
</comment>
<dbReference type="Gene3D" id="3.30.1380.10">
    <property type="match status" value="1"/>
</dbReference>
<dbReference type="GO" id="GO:0016540">
    <property type="term" value="P:protein autoprocessing"/>
    <property type="evidence" value="ECO:0007669"/>
    <property type="project" value="InterPro"/>
</dbReference>
<comment type="function">
    <molecule>Protein hedgehog N-product</molecule>
    <text evidence="18">The dually lipidated hedgehog protein N-product is a morphogen which is essential for a variety of patterning events during development.</text>
</comment>
<evidence type="ECO:0000259" key="20">
    <source>
        <dbReference type="SMART" id="SM00306"/>
    </source>
</evidence>
<evidence type="ECO:0000259" key="19">
    <source>
        <dbReference type="SMART" id="SM00305"/>
    </source>
</evidence>
<evidence type="ECO:0000256" key="15">
    <source>
        <dbReference type="ARBA" id="ARBA00023301"/>
    </source>
</evidence>
<dbReference type="InterPro" id="IPR006141">
    <property type="entry name" value="Intein_N"/>
</dbReference>
<keyword evidence="2 18" id="KW-0217">Developmental protein</keyword>
<dbReference type="PROSITE" id="PS50817">
    <property type="entry name" value="INTEIN_N_TER"/>
    <property type="match status" value="1"/>
</dbReference>
<dbReference type="InterPro" id="IPR000320">
    <property type="entry name" value="Hedgehog_signalling_dom"/>
</dbReference>
<keyword evidence="4 18" id="KW-0645">Protease</keyword>
<organism evidence="21 22">
    <name type="scientific">Oedothorax gibbosus</name>
    <dbReference type="NCBI Taxonomy" id="931172"/>
    <lineage>
        <taxon>Eukaryota</taxon>
        <taxon>Metazoa</taxon>
        <taxon>Ecdysozoa</taxon>
        <taxon>Arthropoda</taxon>
        <taxon>Chelicerata</taxon>
        <taxon>Arachnida</taxon>
        <taxon>Araneae</taxon>
        <taxon>Araneomorphae</taxon>
        <taxon>Entelegynae</taxon>
        <taxon>Araneoidea</taxon>
        <taxon>Linyphiidae</taxon>
        <taxon>Erigoninae</taxon>
        <taxon>Oedothorax</taxon>
    </lineage>
</organism>
<dbReference type="GO" id="GO:0005886">
    <property type="term" value="C:plasma membrane"/>
    <property type="evidence" value="ECO:0007669"/>
    <property type="project" value="UniProtKB-SubCell"/>
</dbReference>
<keyword evidence="14" id="KW-0449">Lipoprotein</keyword>
<keyword evidence="10 18" id="KW-0068">Autocatalytic cleavage</keyword>
<evidence type="ECO:0000256" key="1">
    <source>
        <dbReference type="ARBA" id="ARBA00010649"/>
    </source>
</evidence>
<accession>A0AAV6UBR5</accession>
<feature type="domain" description="Hint" evidence="20">
    <location>
        <begin position="181"/>
        <end position="287"/>
    </location>
</feature>
<evidence type="ECO:0000256" key="6">
    <source>
        <dbReference type="ARBA" id="ARBA00022716"/>
    </source>
</evidence>
<protein>
    <recommendedName>
        <fullName evidence="18">Hedgehog protein</fullName>
    </recommendedName>
</protein>
<comment type="subcellular location">
    <molecule>Sonic hedgehog protein</molecule>
    <subcellularLocation>
        <location evidence="18">Endoplasmic reticulum membrane</location>
    </subcellularLocation>
    <subcellularLocation>
        <location evidence="18">Golgi apparatus membrane</location>
    </subcellularLocation>
</comment>
<feature type="domain" description="Hint" evidence="19">
    <location>
        <begin position="289"/>
        <end position="333"/>
    </location>
</feature>
<dbReference type="PANTHER" id="PTHR11889">
    <property type="entry name" value="HEDGEHOG"/>
    <property type="match status" value="1"/>
</dbReference>
<keyword evidence="7" id="KW-0479">Metal-binding</keyword>
<keyword evidence="12 18" id="KW-0472">Membrane</keyword>
<keyword evidence="8 18" id="KW-0732">Signal</keyword>
<dbReference type="GO" id="GO:0016740">
    <property type="term" value="F:transferase activity"/>
    <property type="evidence" value="ECO:0007669"/>
    <property type="project" value="UniProtKB-KW"/>
</dbReference>
<dbReference type="GO" id="GO:0007224">
    <property type="term" value="P:smoothened signaling pathway"/>
    <property type="evidence" value="ECO:0007669"/>
    <property type="project" value="TreeGrafter"/>
</dbReference>
<dbReference type="GO" id="GO:0008233">
    <property type="term" value="F:peptidase activity"/>
    <property type="evidence" value="ECO:0007669"/>
    <property type="project" value="UniProtKB-UniRule"/>
</dbReference>
<dbReference type="GO" id="GO:0005509">
    <property type="term" value="F:calcium ion binding"/>
    <property type="evidence" value="ECO:0007669"/>
    <property type="project" value="TreeGrafter"/>
</dbReference>
<dbReference type="InterPro" id="IPR050387">
    <property type="entry name" value="Hedgehog_Signaling"/>
</dbReference>
<dbReference type="FunFam" id="3.30.1380.10:FF:000005">
    <property type="entry name" value="Sonic hedgehog signaling molecule"/>
    <property type="match status" value="1"/>
</dbReference>
<evidence type="ECO:0000256" key="16">
    <source>
        <dbReference type="ARBA" id="ARBA00045369"/>
    </source>
</evidence>
<evidence type="ECO:0000256" key="10">
    <source>
        <dbReference type="ARBA" id="ARBA00022813"/>
    </source>
</evidence>
<dbReference type="Proteomes" id="UP000827092">
    <property type="component" value="Unassembled WGS sequence"/>
</dbReference>
<dbReference type="AlphaFoldDB" id="A0AAV6UBR5"/>